<comment type="caution">
    <text evidence="3">The sequence shown here is derived from an EMBL/GenBank/DDBJ whole genome shotgun (WGS) entry which is preliminary data.</text>
</comment>
<keyword evidence="2" id="KW-1133">Transmembrane helix</keyword>
<keyword evidence="2" id="KW-0812">Transmembrane</keyword>
<reference evidence="3 4" key="1">
    <citation type="submission" date="2023-04" db="EMBL/GenBank/DDBJ databases">
        <title>Genome of Basidiobolus ranarum AG-B5.</title>
        <authorList>
            <person name="Stajich J.E."/>
            <person name="Carter-House D."/>
            <person name="Gryganskyi A."/>
        </authorList>
    </citation>
    <scope>NUCLEOTIDE SEQUENCE [LARGE SCALE GENOMIC DNA]</scope>
    <source>
        <strain evidence="3 4">AG-B5</strain>
    </source>
</reference>
<feature type="compositionally biased region" description="Basic and acidic residues" evidence="1">
    <location>
        <begin position="360"/>
        <end position="369"/>
    </location>
</feature>
<gene>
    <name evidence="3" type="ORF">K7432_014037</name>
</gene>
<dbReference type="EMBL" id="JASJQH010001493">
    <property type="protein sequence ID" value="KAK9761220.1"/>
    <property type="molecule type" value="Genomic_DNA"/>
</dbReference>
<dbReference type="Proteomes" id="UP001479436">
    <property type="component" value="Unassembled WGS sequence"/>
</dbReference>
<feature type="region of interest" description="Disordered" evidence="1">
    <location>
        <begin position="42"/>
        <end position="73"/>
    </location>
</feature>
<feature type="region of interest" description="Disordered" evidence="1">
    <location>
        <begin position="341"/>
        <end position="378"/>
    </location>
</feature>
<keyword evidence="4" id="KW-1185">Reference proteome</keyword>
<feature type="compositionally biased region" description="Basic and acidic residues" evidence="1">
    <location>
        <begin position="52"/>
        <end position="69"/>
    </location>
</feature>
<evidence type="ECO:0000256" key="1">
    <source>
        <dbReference type="SAM" id="MobiDB-lite"/>
    </source>
</evidence>
<evidence type="ECO:0000313" key="3">
    <source>
        <dbReference type="EMBL" id="KAK9761220.1"/>
    </source>
</evidence>
<accession>A0ABR2WI82</accession>
<keyword evidence="2" id="KW-0472">Membrane</keyword>
<evidence type="ECO:0000256" key="2">
    <source>
        <dbReference type="SAM" id="Phobius"/>
    </source>
</evidence>
<feature type="region of interest" description="Disordered" evidence="1">
    <location>
        <begin position="116"/>
        <end position="147"/>
    </location>
</feature>
<sequence length="378" mass="42769">MASLLFDDIDFPTELYVRETAEFSTPIRTLLQFAPHILENLPKPEDEQIPIHPKETDAHLKSPKEENGSTDKSWWSNLLNTNTSQSLAKQSFAFCLDMARLYMEQNQWRERTEANQNTFQENSKNSERKAHQKKDNPPKEEDTVDKNSVNNADYSKVATAAAGVSALTLSLYSTYKLSSTIGQITFHNQLSLLLEHVESILETTRFWMQEQVDPVPPLVKKDVERLEKLVDLFHRLDSRSERKMEATAWAAGALGSLGLLGGVAVGSVVTLGGGAVVALGGLFYGVYSKGRFSSKQYADIRGMLEGEVQEIVRQIDEKNHTRRLIDQFRQVRPKVYNMADFPKVPNHVPHSTKPIPSPVEEQKNNDKQRTKIPQASWF</sequence>
<feature type="transmembrane region" description="Helical" evidence="2">
    <location>
        <begin position="271"/>
        <end position="287"/>
    </location>
</feature>
<protein>
    <submittedName>
        <fullName evidence="3">Uncharacterized protein</fullName>
    </submittedName>
</protein>
<organism evidence="3 4">
    <name type="scientific">Basidiobolus ranarum</name>
    <dbReference type="NCBI Taxonomy" id="34480"/>
    <lineage>
        <taxon>Eukaryota</taxon>
        <taxon>Fungi</taxon>
        <taxon>Fungi incertae sedis</taxon>
        <taxon>Zoopagomycota</taxon>
        <taxon>Entomophthoromycotina</taxon>
        <taxon>Basidiobolomycetes</taxon>
        <taxon>Basidiobolales</taxon>
        <taxon>Basidiobolaceae</taxon>
        <taxon>Basidiobolus</taxon>
    </lineage>
</organism>
<proteinExistence type="predicted"/>
<feature type="compositionally biased region" description="Basic and acidic residues" evidence="1">
    <location>
        <begin position="124"/>
        <end position="145"/>
    </location>
</feature>
<name>A0ABR2WI82_9FUNG</name>
<evidence type="ECO:0000313" key="4">
    <source>
        <dbReference type="Proteomes" id="UP001479436"/>
    </source>
</evidence>